<evidence type="ECO:0000259" key="2">
    <source>
        <dbReference type="Pfam" id="PF02771"/>
    </source>
</evidence>
<dbReference type="InterPro" id="IPR013786">
    <property type="entry name" value="AcylCoA_DH/ox_N"/>
</dbReference>
<comment type="caution">
    <text evidence="4">The sequence shown here is derived from an EMBL/GenBank/DDBJ whole genome shotgun (WGS) entry which is preliminary data.</text>
</comment>
<evidence type="ECO:0000313" key="4">
    <source>
        <dbReference type="EMBL" id="MFC5948729.1"/>
    </source>
</evidence>
<dbReference type="Gene3D" id="2.40.110.10">
    <property type="entry name" value="Butyryl-CoA Dehydrogenase, subunit A, domain 2"/>
    <property type="match status" value="1"/>
</dbReference>
<dbReference type="InterPro" id="IPR009100">
    <property type="entry name" value="AcylCoA_DH/oxidase_NM_dom_sf"/>
</dbReference>
<dbReference type="EMBL" id="JBHSQK010000019">
    <property type="protein sequence ID" value="MFC5948729.1"/>
    <property type="molecule type" value="Genomic_DNA"/>
</dbReference>
<dbReference type="RefSeq" id="WP_379565785.1">
    <property type="nucleotide sequence ID" value="NZ_JBHSQK010000019.1"/>
</dbReference>
<dbReference type="Pfam" id="PF08028">
    <property type="entry name" value="Acyl-CoA_dh_2"/>
    <property type="match status" value="1"/>
</dbReference>
<sequence length="394" mass="42537">MSVTDVEALRQGVEKIAPVLRENASLGDRECRLPDASVQAMREVGLYRMWVPRSLGGYEIDPVSAFDLIEEIARVDAAAAWNLYMSVSPSIFTMWLPEEGAREMFADPGARLAGTLFPPLTAVPADGGYRVSGRAPFVSACHAAEWMGFAAIVTDDGAPRTTEEGEPVEVLVFVSRADGRILDNWDVLGMRGTGSHDVVLDDVLVPERRAALLMPFGETPPGPAFQGPLYRMVFWQTAGVMAAVAVGIARAAISELVDLAAVKTPAFTGIPLRERPQAQIAIGRADGLRCAARAYLREVLAEGYSACEAGRPFDTDHRRSIQLAATHGVEAAATAVRLVHEAAGTSAIRNSRPFAAHFRDVHTITQHAFVSANRYQSVGQLMLGVPPEWPLFAF</sequence>
<feature type="domain" description="Acyl-CoA dehydrogenase C-terminal" evidence="3">
    <location>
        <begin position="240"/>
        <end position="371"/>
    </location>
</feature>
<accession>A0ABW1I7M8</accession>
<name>A0ABW1I7M8_9PSEU</name>
<feature type="domain" description="Acyl-CoA dehydrogenase/oxidase N-terminal" evidence="2">
    <location>
        <begin position="14"/>
        <end position="94"/>
    </location>
</feature>
<dbReference type="InterPro" id="IPR013107">
    <property type="entry name" value="Acyl-CoA_DH_C"/>
</dbReference>
<evidence type="ECO:0000256" key="1">
    <source>
        <dbReference type="ARBA" id="ARBA00023002"/>
    </source>
</evidence>
<dbReference type="InterPro" id="IPR037069">
    <property type="entry name" value="AcylCoA_DH/ox_N_sf"/>
</dbReference>
<evidence type="ECO:0000259" key="3">
    <source>
        <dbReference type="Pfam" id="PF08028"/>
    </source>
</evidence>
<keyword evidence="5" id="KW-1185">Reference proteome</keyword>
<dbReference type="PANTHER" id="PTHR43884:SF12">
    <property type="entry name" value="ISOVALERYL-COA DEHYDROGENASE, MITOCHONDRIAL-RELATED"/>
    <property type="match status" value="1"/>
</dbReference>
<keyword evidence="1" id="KW-0560">Oxidoreductase</keyword>
<reference evidence="5" key="1">
    <citation type="journal article" date="2019" name="Int. J. Syst. Evol. Microbiol.">
        <title>The Global Catalogue of Microorganisms (GCM) 10K type strain sequencing project: providing services to taxonomists for standard genome sequencing and annotation.</title>
        <authorList>
            <consortium name="The Broad Institute Genomics Platform"/>
            <consortium name="The Broad Institute Genome Sequencing Center for Infectious Disease"/>
            <person name="Wu L."/>
            <person name="Ma J."/>
        </authorList>
    </citation>
    <scope>NUCLEOTIDE SEQUENCE [LARGE SCALE GENOMIC DNA]</scope>
    <source>
        <strain evidence="5">CGMCC 4.7397</strain>
    </source>
</reference>
<organism evidence="4 5">
    <name type="scientific">Pseudonocardia lutea</name>
    <dbReference type="NCBI Taxonomy" id="2172015"/>
    <lineage>
        <taxon>Bacteria</taxon>
        <taxon>Bacillati</taxon>
        <taxon>Actinomycetota</taxon>
        <taxon>Actinomycetes</taxon>
        <taxon>Pseudonocardiales</taxon>
        <taxon>Pseudonocardiaceae</taxon>
        <taxon>Pseudonocardia</taxon>
    </lineage>
</organism>
<dbReference type="SUPFAM" id="SSF56645">
    <property type="entry name" value="Acyl-CoA dehydrogenase NM domain-like"/>
    <property type="match status" value="1"/>
</dbReference>
<dbReference type="InterPro" id="IPR046373">
    <property type="entry name" value="Acyl-CoA_Oxase/DH_mid-dom_sf"/>
</dbReference>
<protein>
    <submittedName>
        <fullName evidence="4">Acyl-CoA dehydrogenase family protein</fullName>
    </submittedName>
</protein>
<dbReference type="Gene3D" id="1.20.140.10">
    <property type="entry name" value="Butyryl-CoA Dehydrogenase, subunit A, domain 3"/>
    <property type="match status" value="1"/>
</dbReference>
<dbReference type="Proteomes" id="UP001596119">
    <property type="component" value="Unassembled WGS sequence"/>
</dbReference>
<gene>
    <name evidence="4" type="ORF">ACFQH9_10630</name>
</gene>
<proteinExistence type="predicted"/>
<dbReference type="PANTHER" id="PTHR43884">
    <property type="entry name" value="ACYL-COA DEHYDROGENASE"/>
    <property type="match status" value="1"/>
</dbReference>
<evidence type="ECO:0000313" key="5">
    <source>
        <dbReference type="Proteomes" id="UP001596119"/>
    </source>
</evidence>
<dbReference type="PIRSF" id="PIRSF016578">
    <property type="entry name" value="HsaA"/>
    <property type="match status" value="1"/>
</dbReference>
<dbReference type="Pfam" id="PF02771">
    <property type="entry name" value="Acyl-CoA_dh_N"/>
    <property type="match status" value="1"/>
</dbReference>
<dbReference type="SUPFAM" id="SSF47203">
    <property type="entry name" value="Acyl-CoA dehydrogenase C-terminal domain-like"/>
    <property type="match status" value="1"/>
</dbReference>
<dbReference type="InterPro" id="IPR036250">
    <property type="entry name" value="AcylCo_DH-like_C"/>
</dbReference>
<dbReference type="Gene3D" id="1.10.540.10">
    <property type="entry name" value="Acyl-CoA dehydrogenase/oxidase, N-terminal domain"/>
    <property type="match status" value="1"/>
</dbReference>